<sequence>MNLMTAVILVVVGIIIIAGLAAYAYTLRSEVKRREAFRTEEEQRAQQNSLENLDYIVGALLQEQVNITEASWRCKVLLEIIDPSLAEREEFKAFAVLYDRTRHLKTHSERNQLTPRERMREDKERMTVEDEMRGDVMAAAKEVSAWRAKGKSALH</sequence>
<evidence type="ECO:0000259" key="2">
    <source>
        <dbReference type="Pfam" id="PF10675"/>
    </source>
</evidence>
<reference evidence="3 4" key="1">
    <citation type="journal article" date="2015" name="Int. J. Syst. Evol. Microbiol.">
        <title>Halomonas salicampi sp. nov., a halotolerant and alkalitolerant bacterium isolated from a saltern soil.</title>
        <authorList>
            <person name="Lee J.C."/>
            <person name="Kim Y.S."/>
            <person name="Yun B.S."/>
            <person name="Whang K.S."/>
        </authorList>
    </citation>
    <scope>NUCLEOTIDE SEQUENCE [LARGE SCALE GENOMIC DNA]</scope>
    <source>
        <strain evidence="3 4">BH103</strain>
    </source>
</reference>
<keyword evidence="1" id="KW-1133">Transmembrane helix</keyword>
<comment type="caution">
    <text evidence="3">The sequence shown here is derived from an EMBL/GenBank/DDBJ whole genome shotgun (WGS) entry which is preliminary data.</text>
</comment>
<dbReference type="Pfam" id="PF10675">
    <property type="entry name" value="DUF2489"/>
    <property type="match status" value="1"/>
</dbReference>
<evidence type="ECO:0000256" key="1">
    <source>
        <dbReference type="SAM" id="Phobius"/>
    </source>
</evidence>
<feature type="transmembrane region" description="Helical" evidence="1">
    <location>
        <begin position="6"/>
        <end position="25"/>
    </location>
</feature>
<proteinExistence type="predicted"/>
<dbReference type="EMBL" id="JACCDF010000006">
    <property type="protein sequence ID" value="NYS60885.1"/>
    <property type="molecule type" value="Genomic_DNA"/>
</dbReference>
<evidence type="ECO:0000313" key="4">
    <source>
        <dbReference type="Proteomes" id="UP000586119"/>
    </source>
</evidence>
<organism evidence="3 4">
    <name type="scientific">Vreelandella salicampi</name>
    <dbReference type="NCBI Taxonomy" id="1449798"/>
    <lineage>
        <taxon>Bacteria</taxon>
        <taxon>Pseudomonadati</taxon>
        <taxon>Pseudomonadota</taxon>
        <taxon>Gammaproteobacteria</taxon>
        <taxon>Oceanospirillales</taxon>
        <taxon>Halomonadaceae</taxon>
        <taxon>Vreelandella</taxon>
    </lineage>
</organism>
<keyword evidence="1" id="KW-0812">Transmembrane</keyword>
<accession>A0A7Z0LKY3</accession>
<gene>
    <name evidence="3" type="ORF">HZS81_08940</name>
</gene>
<keyword evidence="4" id="KW-1185">Reference proteome</keyword>
<evidence type="ECO:0000313" key="3">
    <source>
        <dbReference type="EMBL" id="NYS60885.1"/>
    </source>
</evidence>
<keyword evidence="1" id="KW-0472">Membrane</keyword>
<name>A0A7Z0LKY3_9GAMM</name>
<dbReference type="RefSeq" id="WP_179930207.1">
    <property type="nucleotide sequence ID" value="NZ_JACCDF010000006.1"/>
</dbReference>
<protein>
    <submittedName>
        <fullName evidence="3">DUF2489 domain-containing protein</fullName>
    </submittedName>
</protein>
<dbReference type="Proteomes" id="UP000586119">
    <property type="component" value="Unassembled WGS sequence"/>
</dbReference>
<feature type="domain" description="DUF2489" evidence="2">
    <location>
        <begin position="17"/>
        <end position="142"/>
    </location>
</feature>
<dbReference type="InterPro" id="IPR019617">
    <property type="entry name" value="DUF2489"/>
</dbReference>
<dbReference type="AlphaFoldDB" id="A0A7Z0LKY3"/>